<dbReference type="EMBL" id="HBEG01030620">
    <property type="protein sequence ID" value="CAD8368077.1"/>
    <property type="molecule type" value="Transcribed_RNA"/>
</dbReference>
<gene>
    <name evidence="1" type="ORF">PBAH0796_LOCUS18697</name>
</gene>
<dbReference type="SUPFAM" id="SSF117281">
    <property type="entry name" value="Kelch motif"/>
    <property type="match status" value="2"/>
</dbReference>
<dbReference type="AlphaFoldDB" id="A0A7S0ALV0"/>
<organism evidence="1">
    <name type="scientific">Pyrodinium bahamense</name>
    <dbReference type="NCBI Taxonomy" id="73915"/>
    <lineage>
        <taxon>Eukaryota</taxon>
        <taxon>Sar</taxon>
        <taxon>Alveolata</taxon>
        <taxon>Dinophyceae</taxon>
        <taxon>Gonyaulacales</taxon>
        <taxon>Pyrocystaceae</taxon>
        <taxon>Pyrodinium</taxon>
    </lineage>
</organism>
<accession>A0A7S0ALV0</accession>
<sequence>MDVGAAQSPGLDARLGSLCELVQRQQVRLDVLADEVHSLRECLQEAGAVTAQAILARQHRLRFARACLQYPCAWGSCVETVVAMRERVLALAELLGKRCVSALAASSRGLSRVVGSMSGELAATLPPMIYVIGGEDDDGRTLAEVEGLCPSTGVWEPCPPLPTPRKWCAAAGVAGHVYVLGGWGADDDTLDLVSRFNPWLAAWAEMPAMLQRRGAPAAVATGTQLWAVGGQDGELVHDSAEVLDLSAGMWASAPAMQSPRQAAGALQLYGRIYAIGGHGANREALGQVECFDLQACAWIEMPSLRTPRAGLAAAAVGGRAYALGGCDAAGRELCSLERLNPQVGVWEAMPPMAVPRWGLGAASCGGRLFALGGTDRMEGSSIGACERFWPERADSPTVLRGGAGSWSFIGCLRLPRRLFGAASSR</sequence>
<protein>
    <submittedName>
        <fullName evidence="1">Uncharacterized protein</fullName>
    </submittedName>
</protein>
<evidence type="ECO:0000313" key="1">
    <source>
        <dbReference type="EMBL" id="CAD8368077.1"/>
    </source>
</evidence>
<dbReference type="InterPro" id="IPR015915">
    <property type="entry name" value="Kelch-typ_b-propeller"/>
</dbReference>
<dbReference type="PANTHER" id="PTHR45632:SF17">
    <property type="entry name" value="KELCH-LIKE PROTEIN 31"/>
    <property type="match status" value="1"/>
</dbReference>
<dbReference type="SMART" id="SM00612">
    <property type="entry name" value="Kelch"/>
    <property type="match status" value="5"/>
</dbReference>
<dbReference type="InterPro" id="IPR006652">
    <property type="entry name" value="Kelch_1"/>
</dbReference>
<reference evidence="1" key="1">
    <citation type="submission" date="2021-01" db="EMBL/GenBank/DDBJ databases">
        <authorList>
            <person name="Corre E."/>
            <person name="Pelletier E."/>
            <person name="Niang G."/>
            <person name="Scheremetjew M."/>
            <person name="Finn R."/>
            <person name="Kale V."/>
            <person name="Holt S."/>
            <person name="Cochrane G."/>
            <person name="Meng A."/>
            <person name="Brown T."/>
            <person name="Cohen L."/>
        </authorList>
    </citation>
    <scope>NUCLEOTIDE SEQUENCE</scope>
    <source>
        <strain evidence="1">Pbaha01</strain>
    </source>
</reference>
<dbReference type="Gene3D" id="2.120.10.80">
    <property type="entry name" value="Kelch-type beta propeller"/>
    <property type="match status" value="2"/>
</dbReference>
<dbReference type="Pfam" id="PF01344">
    <property type="entry name" value="Kelch_1"/>
    <property type="match status" value="5"/>
</dbReference>
<dbReference type="PANTHER" id="PTHR45632">
    <property type="entry name" value="LD33804P"/>
    <property type="match status" value="1"/>
</dbReference>
<proteinExistence type="predicted"/>
<name>A0A7S0ALV0_9DINO</name>